<evidence type="ECO:0000256" key="5">
    <source>
        <dbReference type="ARBA" id="ARBA00022692"/>
    </source>
</evidence>
<dbReference type="GO" id="GO:0005524">
    <property type="term" value="F:ATP binding"/>
    <property type="evidence" value="ECO:0007669"/>
    <property type="project" value="UniProtKB-KW"/>
</dbReference>
<dbReference type="InterPro" id="IPR003439">
    <property type="entry name" value="ABC_transporter-like_ATP-bd"/>
</dbReference>
<evidence type="ECO:0000313" key="13">
    <source>
        <dbReference type="EMBL" id="MBB3809242.1"/>
    </source>
</evidence>
<dbReference type="GO" id="GO:0140359">
    <property type="term" value="F:ABC-type transporter activity"/>
    <property type="evidence" value="ECO:0007669"/>
    <property type="project" value="InterPro"/>
</dbReference>
<comment type="subcellular location">
    <subcellularLocation>
        <location evidence="1">Cell membrane</location>
        <topology evidence="1">Multi-pass membrane protein</topology>
    </subcellularLocation>
</comment>
<feature type="domain" description="ABC transmembrane type-1" evidence="12">
    <location>
        <begin position="65"/>
        <end position="342"/>
    </location>
</feature>
<dbReference type="NCBIfam" id="TIGR01842">
    <property type="entry name" value="type_I_sec_PrtD"/>
    <property type="match status" value="1"/>
</dbReference>
<keyword evidence="7" id="KW-0067">ATP-binding</keyword>
<evidence type="ECO:0000256" key="7">
    <source>
        <dbReference type="ARBA" id="ARBA00022840"/>
    </source>
</evidence>
<dbReference type="PROSITE" id="PS50893">
    <property type="entry name" value="ABC_TRANSPORTER_2"/>
    <property type="match status" value="1"/>
</dbReference>
<dbReference type="Pfam" id="PF00664">
    <property type="entry name" value="ABC_membrane"/>
    <property type="match status" value="1"/>
</dbReference>
<dbReference type="PROSITE" id="PS00211">
    <property type="entry name" value="ABC_TRANSPORTER_1"/>
    <property type="match status" value="1"/>
</dbReference>
<dbReference type="RefSeq" id="WP_183751223.1">
    <property type="nucleotide sequence ID" value="NZ_JACICC010000002.1"/>
</dbReference>
<dbReference type="SUPFAM" id="SSF52540">
    <property type="entry name" value="P-loop containing nucleoside triphosphate hydrolases"/>
    <property type="match status" value="1"/>
</dbReference>
<evidence type="ECO:0000256" key="3">
    <source>
        <dbReference type="ARBA" id="ARBA00022448"/>
    </source>
</evidence>
<feature type="transmembrane region" description="Helical" evidence="10">
    <location>
        <begin position="98"/>
        <end position="118"/>
    </location>
</feature>
<evidence type="ECO:0000256" key="4">
    <source>
        <dbReference type="ARBA" id="ARBA00022475"/>
    </source>
</evidence>
<dbReference type="InterPro" id="IPR039421">
    <property type="entry name" value="Type_1_exporter"/>
</dbReference>
<dbReference type="GO" id="GO:0030253">
    <property type="term" value="P:protein secretion by the type I secretion system"/>
    <property type="evidence" value="ECO:0007669"/>
    <property type="project" value="InterPro"/>
</dbReference>
<dbReference type="SUPFAM" id="SSF90123">
    <property type="entry name" value="ABC transporter transmembrane region"/>
    <property type="match status" value="1"/>
</dbReference>
<keyword evidence="6" id="KW-0547">Nucleotide-binding</keyword>
<keyword evidence="4" id="KW-1003">Cell membrane</keyword>
<dbReference type="InterPro" id="IPR036640">
    <property type="entry name" value="ABC1_TM_sf"/>
</dbReference>
<comment type="similarity">
    <text evidence="2">Belongs to the ABC transporter superfamily.</text>
</comment>
<dbReference type="GO" id="GO:0005886">
    <property type="term" value="C:plasma membrane"/>
    <property type="evidence" value="ECO:0007669"/>
    <property type="project" value="UniProtKB-SubCell"/>
</dbReference>
<dbReference type="PANTHER" id="PTHR24221:SF248">
    <property type="entry name" value="ABC TRANSPORTER TRANSMEMBRANE REGION"/>
    <property type="match status" value="1"/>
</dbReference>
<accession>A0A7W6EGT1</accession>
<dbReference type="GO" id="GO:0034040">
    <property type="term" value="F:ATPase-coupled lipid transmembrane transporter activity"/>
    <property type="evidence" value="ECO:0007669"/>
    <property type="project" value="TreeGrafter"/>
</dbReference>
<evidence type="ECO:0000259" key="12">
    <source>
        <dbReference type="PROSITE" id="PS50929"/>
    </source>
</evidence>
<evidence type="ECO:0000256" key="9">
    <source>
        <dbReference type="ARBA" id="ARBA00023136"/>
    </source>
</evidence>
<feature type="transmembrane region" description="Helical" evidence="10">
    <location>
        <begin position="170"/>
        <end position="191"/>
    </location>
</feature>
<proteinExistence type="inferred from homology"/>
<evidence type="ECO:0000313" key="14">
    <source>
        <dbReference type="Proteomes" id="UP000537592"/>
    </source>
</evidence>
<feature type="transmembrane region" description="Helical" evidence="10">
    <location>
        <begin position="289"/>
        <end position="307"/>
    </location>
</feature>
<dbReference type="InterPro" id="IPR010128">
    <property type="entry name" value="ATPase_T1SS_PrtD-like"/>
</dbReference>
<keyword evidence="3" id="KW-0813">Transport</keyword>
<reference evidence="13 14" key="1">
    <citation type="submission" date="2020-08" db="EMBL/GenBank/DDBJ databases">
        <title>Genomic Encyclopedia of Type Strains, Phase IV (KMG-IV): sequencing the most valuable type-strain genomes for metagenomic binning, comparative biology and taxonomic classification.</title>
        <authorList>
            <person name="Goeker M."/>
        </authorList>
    </citation>
    <scope>NUCLEOTIDE SEQUENCE [LARGE SCALE GENOMIC DNA]</scope>
    <source>
        <strain evidence="13 14">DSM 28760</strain>
    </source>
</reference>
<evidence type="ECO:0000256" key="1">
    <source>
        <dbReference type="ARBA" id="ARBA00004651"/>
    </source>
</evidence>
<keyword evidence="14" id="KW-1185">Reference proteome</keyword>
<dbReference type="Gene3D" id="1.20.1560.10">
    <property type="entry name" value="ABC transporter type 1, transmembrane domain"/>
    <property type="match status" value="1"/>
</dbReference>
<evidence type="ECO:0000256" key="2">
    <source>
        <dbReference type="ARBA" id="ARBA00005417"/>
    </source>
</evidence>
<dbReference type="GO" id="GO:0030256">
    <property type="term" value="C:type I protein secretion system complex"/>
    <property type="evidence" value="ECO:0007669"/>
    <property type="project" value="InterPro"/>
</dbReference>
<dbReference type="PANTHER" id="PTHR24221">
    <property type="entry name" value="ATP-BINDING CASSETTE SUB-FAMILY B"/>
    <property type="match status" value="1"/>
</dbReference>
<keyword evidence="9 10" id="KW-0472">Membrane</keyword>
<feature type="transmembrane region" description="Helical" evidence="10">
    <location>
        <begin position="197"/>
        <end position="216"/>
    </location>
</feature>
<dbReference type="SMART" id="SM00382">
    <property type="entry name" value="AAA"/>
    <property type="match status" value="1"/>
</dbReference>
<keyword evidence="5 10" id="KW-0812">Transmembrane</keyword>
<dbReference type="Pfam" id="PF00005">
    <property type="entry name" value="ABC_tran"/>
    <property type="match status" value="1"/>
</dbReference>
<dbReference type="InterPro" id="IPR027417">
    <property type="entry name" value="P-loop_NTPase"/>
</dbReference>
<dbReference type="PROSITE" id="PS50929">
    <property type="entry name" value="ABC_TM1F"/>
    <property type="match status" value="1"/>
</dbReference>
<comment type="caution">
    <text evidence="13">The sequence shown here is derived from an EMBL/GenBank/DDBJ whole genome shotgun (WGS) entry which is preliminary data.</text>
</comment>
<keyword evidence="8 10" id="KW-1133">Transmembrane helix</keyword>
<dbReference type="InterPro" id="IPR011527">
    <property type="entry name" value="ABC1_TM_dom"/>
</dbReference>
<sequence>MTSDIAGLRGQAARWFGQAWSAVAGRVFGEKEDALVAAGDSGKASLHKGESALNAALLAARPAILTAVFFSLFINILGLVGPLYMMQVYDRVLSSRNITTLVLLTLIVALLLATGAILESVRTKVLVRGGIAFDSEVKTEAFDAVQRATIHQPSQGHTQALRDVDTVREFFTGAGIIACCDLPWVPVYVAVAFMLHPLYGFFAIAACVISAIIAVANDRATRSTLENATRASIVANGQATATFRNAEVLQAMGMIGRLRQRWEENRDAALGWQANASDRAGFLMAASKFHRMFSGSLVLGIGAYLAINREISPGMMIAASIIVGRCTQPIEVAISNWKGFVGMRGAFKRVQSLLRLAPPPGERMLLPDAQGNLSVEGLVVRAPGRDLPVLKGVSFAIQAGTVLGVIGPSAAGKSSLARAIVGVWPALSGSVRLDGSDLKHWDPDQLGRSLGYLPQDVELFSGTVADNIARFDVIDEAKIVQAAQMAGVHEMIQHLPKGYNTEIGDSGQTLSGGQRQRIGLARAVYGMPALIVLDEPNASLDAAGEQTLMNTIRALKDANRTVVLVTHKTNILTLCDAVLMIADGTVQAFGKRDEVLARVMGPRVVNQPAVADGGARQARPITAQG</sequence>
<dbReference type="EMBL" id="JACICC010000002">
    <property type="protein sequence ID" value="MBB3809242.1"/>
    <property type="molecule type" value="Genomic_DNA"/>
</dbReference>
<dbReference type="Gene3D" id="3.40.50.300">
    <property type="entry name" value="P-loop containing nucleotide triphosphate hydrolases"/>
    <property type="match status" value="1"/>
</dbReference>
<dbReference type="Proteomes" id="UP000537592">
    <property type="component" value="Unassembled WGS sequence"/>
</dbReference>
<dbReference type="AlphaFoldDB" id="A0A7W6EGT1"/>
<name>A0A7W6EGT1_9HYPH</name>
<gene>
    <name evidence="13" type="ORF">FHS81_001312</name>
</gene>
<dbReference type="GO" id="GO:0016887">
    <property type="term" value="F:ATP hydrolysis activity"/>
    <property type="evidence" value="ECO:0007669"/>
    <property type="project" value="InterPro"/>
</dbReference>
<organism evidence="13 14">
    <name type="scientific">Pseudochelatococcus contaminans</name>
    <dbReference type="NCBI Taxonomy" id="1538103"/>
    <lineage>
        <taxon>Bacteria</taxon>
        <taxon>Pseudomonadati</taxon>
        <taxon>Pseudomonadota</taxon>
        <taxon>Alphaproteobacteria</taxon>
        <taxon>Hyphomicrobiales</taxon>
        <taxon>Chelatococcaceae</taxon>
        <taxon>Pseudochelatococcus</taxon>
    </lineage>
</organism>
<feature type="transmembrane region" description="Helical" evidence="10">
    <location>
        <begin position="63"/>
        <end position="86"/>
    </location>
</feature>
<feature type="domain" description="ABC transporter" evidence="11">
    <location>
        <begin position="373"/>
        <end position="608"/>
    </location>
</feature>
<evidence type="ECO:0000259" key="11">
    <source>
        <dbReference type="PROSITE" id="PS50893"/>
    </source>
</evidence>
<protein>
    <submittedName>
        <fullName evidence="13">PrtD family type I secretion system ABC transporter</fullName>
    </submittedName>
</protein>
<dbReference type="InterPro" id="IPR017871">
    <property type="entry name" value="ABC_transporter-like_CS"/>
</dbReference>
<dbReference type="FunFam" id="3.40.50.300:FF:001444">
    <property type="entry name" value="ABC transporter ATP-binding protein"/>
    <property type="match status" value="1"/>
</dbReference>
<dbReference type="InterPro" id="IPR003593">
    <property type="entry name" value="AAA+_ATPase"/>
</dbReference>
<evidence type="ECO:0000256" key="8">
    <source>
        <dbReference type="ARBA" id="ARBA00022989"/>
    </source>
</evidence>
<evidence type="ECO:0000256" key="10">
    <source>
        <dbReference type="SAM" id="Phobius"/>
    </source>
</evidence>
<evidence type="ECO:0000256" key="6">
    <source>
        <dbReference type="ARBA" id="ARBA00022741"/>
    </source>
</evidence>